<dbReference type="AlphaFoldDB" id="A0AA37TGA0"/>
<proteinExistence type="predicted"/>
<reference evidence="3" key="1">
    <citation type="journal article" date="2019" name="Int. J. Syst. Evol. Microbiol.">
        <title>The Global Catalogue of Microorganisms (GCM) 10K type strain sequencing project: providing services to taxonomists for standard genome sequencing and annotation.</title>
        <authorList>
            <consortium name="The Broad Institute Genomics Platform"/>
            <consortium name="The Broad Institute Genome Sequencing Center for Infectious Disease"/>
            <person name="Wu L."/>
            <person name="Ma J."/>
        </authorList>
    </citation>
    <scope>NUCLEOTIDE SEQUENCE [LARGE SCALE GENOMIC DNA]</scope>
    <source>
        <strain evidence="3">NBRC 103632</strain>
    </source>
</reference>
<evidence type="ECO:0000313" key="2">
    <source>
        <dbReference type="EMBL" id="GLS72800.1"/>
    </source>
</evidence>
<dbReference type="Proteomes" id="UP001157440">
    <property type="component" value="Unassembled WGS sequence"/>
</dbReference>
<name>A0AA37TGA0_9HYPH</name>
<protein>
    <submittedName>
        <fullName evidence="2">Uncharacterized protein</fullName>
    </submittedName>
</protein>
<dbReference type="EMBL" id="BSPL01000023">
    <property type="protein sequence ID" value="GLS72800.1"/>
    <property type="molecule type" value="Genomic_DNA"/>
</dbReference>
<accession>A0AA37TGA0</accession>
<evidence type="ECO:0000256" key="1">
    <source>
        <dbReference type="SAM" id="MobiDB-lite"/>
    </source>
</evidence>
<organism evidence="2 3">
    <name type="scientific">Methylobacterium tardum</name>
    <dbReference type="NCBI Taxonomy" id="374432"/>
    <lineage>
        <taxon>Bacteria</taxon>
        <taxon>Pseudomonadati</taxon>
        <taxon>Pseudomonadota</taxon>
        <taxon>Alphaproteobacteria</taxon>
        <taxon>Hyphomicrobiales</taxon>
        <taxon>Methylobacteriaceae</taxon>
        <taxon>Methylobacterium</taxon>
    </lineage>
</organism>
<keyword evidence="3" id="KW-1185">Reference proteome</keyword>
<feature type="region of interest" description="Disordered" evidence="1">
    <location>
        <begin position="1"/>
        <end position="24"/>
    </location>
</feature>
<gene>
    <name evidence="2" type="ORF">GCM10007890_48150</name>
</gene>
<sequence>MRVPTIPHQESPTMPEPTQIPRRPPLHRDRLEAFERVRRAVASGTSTFAIDHGENRRTSDRAAEIVRALESDKTATVRRGGGADVTRVLVTMAGRRLAVARDAGGVALFPLDGPMRVVDRPQRWDADVDLARQDRRGLVRAMAPDEYDDDTRAGSAVTVVLDPVVDWPTHPVYEARRHSAGDAIRVWEVFTLDGESHGLLLMMENGFHGVEPCGAVSPEVSPGAAAWQIVMNG</sequence>
<evidence type="ECO:0000313" key="3">
    <source>
        <dbReference type="Proteomes" id="UP001157440"/>
    </source>
</evidence>
<comment type="caution">
    <text evidence="2">The sequence shown here is derived from an EMBL/GenBank/DDBJ whole genome shotgun (WGS) entry which is preliminary data.</text>
</comment>